<sequence length="365" mass="40439">MTKAKIEIEASPEETKGQLSLALTVRAPAEWADRHVALRLGNQELGWLPMAEGSRGRATLNVTALHDLQDYDIHLTDESGADLADAAEWVLRGEFFEALSISPANFLDRVQLHHSRFRSRHLLELAAHSFYLHHPEAEFVLRAAALTILSHRYLEKPAESLDAVETTRVAWLLAEAGPVTAEGAALVKAAEDAGTKVDWRHVRWTVSLATVAAHLSLYDESYEQALFFFELATRHTHLVHYAKVSALNLVICAFAEGLLAHMLGRTDQARAALTRGVEAVKPIVQAQNLMENVWVLGDLQNVLRASRQCYIALIRLGLKESRVSPPVIDENMQIELGEVRSPLQKIVLSERVPALAAHLVRHGGN</sequence>
<accession>A0A1M6AMR5</accession>
<evidence type="ECO:0000313" key="1">
    <source>
        <dbReference type="EMBL" id="SHI37721.1"/>
    </source>
</evidence>
<evidence type="ECO:0008006" key="3">
    <source>
        <dbReference type="Google" id="ProtNLM"/>
    </source>
</evidence>
<dbReference type="AlphaFoldDB" id="A0A1M6AMR5"/>
<dbReference type="Proteomes" id="UP000184387">
    <property type="component" value="Unassembled WGS sequence"/>
</dbReference>
<gene>
    <name evidence="1" type="ORF">SAMN02745194_00183</name>
</gene>
<keyword evidence="2" id="KW-1185">Reference proteome</keyword>
<dbReference type="RefSeq" id="WP_073130359.1">
    <property type="nucleotide sequence ID" value="NZ_FQZF01000002.1"/>
</dbReference>
<proteinExistence type="predicted"/>
<organism evidence="1 2">
    <name type="scientific">Muricoccus roseus</name>
    <dbReference type="NCBI Taxonomy" id="198092"/>
    <lineage>
        <taxon>Bacteria</taxon>
        <taxon>Pseudomonadati</taxon>
        <taxon>Pseudomonadota</taxon>
        <taxon>Alphaproteobacteria</taxon>
        <taxon>Acetobacterales</taxon>
        <taxon>Roseomonadaceae</taxon>
        <taxon>Muricoccus</taxon>
    </lineage>
</organism>
<reference evidence="1 2" key="1">
    <citation type="submission" date="2016-11" db="EMBL/GenBank/DDBJ databases">
        <authorList>
            <person name="Jaros S."/>
            <person name="Januszkiewicz K."/>
            <person name="Wedrychowicz H."/>
        </authorList>
    </citation>
    <scope>NUCLEOTIDE SEQUENCE [LARGE SCALE GENOMIC DNA]</scope>
    <source>
        <strain evidence="1 2">DSM 14916</strain>
    </source>
</reference>
<protein>
    <recommendedName>
        <fullName evidence="3">Tetratricopeptide repeat-containing protein</fullName>
    </recommendedName>
</protein>
<name>A0A1M6AMR5_9PROT</name>
<evidence type="ECO:0000313" key="2">
    <source>
        <dbReference type="Proteomes" id="UP000184387"/>
    </source>
</evidence>
<dbReference type="EMBL" id="FQZF01000002">
    <property type="protein sequence ID" value="SHI37721.1"/>
    <property type="molecule type" value="Genomic_DNA"/>
</dbReference>
<dbReference type="OrthoDB" id="9801609at2"/>